<comment type="caution">
    <text evidence="1">The sequence shown here is derived from an EMBL/GenBank/DDBJ whole genome shotgun (WGS) entry which is preliminary data.</text>
</comment>
<protein>
    <submittedName>
        <fullName evidence="1">Uncharacterized protein</fullName>
    </submittedName>
</protein>
<organism evidence="1 2">
    <name type="scientific">Penicillium concentricum</name>
    <dbReference type="NCBI Taxonomy" id="293559"/>
    <lineage>
        <taxon>Eukaryota</taxon>
        <taxon>Fungi</taxon>
        <taxon>Dikarya</taxon>
        <taxon>Ascomycota</taxon>
        <taxon>Pezizomycotina</taxon>
        <taxon>Eurotiomycetes</taxon>
        <taxon>Eurotiomycetidae</taxon>
        <taxon>Eurotiales</taxon>
        <taxon>Aspergillaceae</taxon>
        <taxon>Penicillium</taxon>
    </lineage>
</organism>
<evidence type="ECO:0000313" key="2">
    <source>
        <dbReference type="Proteomes" id="UP001147752"/>
    </source>
</evidence>
<sequence>MQIESMVTDFHAVVAVEGQVPEAEQAPALVDALRSRFGRTNEILQSTQGIVRELNRELKT</sequence>
<dbReference type="RefSeq" id="XP_056582958.1">
    <property type="nucleotide sequence ID" value="XM_056718823.1"/>
</dbReference>
<reference evidence="1" key="2">
    <citation type="journal article" date="2023" name="IMA Fungus">
        <title>Comparative genomic study of the Penicillium genus elucidates a diverse pangenome and 15 lateral gene transfer events.</title>
        <authorList>
            <person name="Petersen C."/>
            <person name="Sorensen T."/>
            <person name="Nielsen M.R."/>
            <person name="Sondergaard T.E."/>
            <person name="Sorensen J.L."/>
            <person name="Fitzpatrick D.A."/>
            <person name="Frisvad J.C."/>
            <person name="Nielsen K.L."/>
        </authorList>
    </citation>
    <scope>NUCLEOTIDE SEQUENCE</scope>
    <source>
        <strain evidence="1">IBT 3081</strain>
    </source>
</reference>
<dbReference type="EMBL" id="JAPZBT010000001">
    <property type="protein sequence ID" value="KAJ5383182.1"/>
    <property type="molecule type" value="Genomic_DNA"/>
</dbReference>
<accession>A0A9W9SR88</accession>
<dbReference type="AlphaFoldDB" id="A0A9W9SR88"/>
<reference evidence="1" key="1">
    <citation type="submission" date="2022-12" db="EMBL/GenBank/DDBJ databases">
        <authorList>
            <person name="Petersen C."/>
        </authorList>
    </citation>
    <scope>NUCLEOTIDE SEQUENCE</scope>
    <source>
        <strain evidence="1">IBT 3081</strain>
    </source>
</reference>
<gene>
    <name evidence="1" type="ORF">N7517_001093</name>
</gene>
<evidence type="ECO:0000313" key="1">
    <source>
        <dbReference type="EMBL" id="KAJ5383182.1"/>
    </source>
</evidence>
<dbReference type="Proteomes" id="UP001147752">
    <property type="component" value="Unassembled WGS sequence"/>
</dbReference>
<keyword evidence="2" id="KW-1185">Reference proteome</keyword>
<proteinExistence type="predicted"/>
<name>A0A9W9SR88_9EURO</name>
<dbReference type="GeneID" id="81458006"/>
<dbReference type="OrthoDB" id="3598281at2759"/>